<evidence type="ECO:0000256" key="11">
    <source>
        <dbReference type="ARBA" id="ARBA00023303"/>
    </source>
</evidence>
<dbReference type="GO" id="GO:0005886">
    <property type="term" value="C:plasma membrane"/>
    <property type="evidence" value="ECO:0007669"/>
    <property type="project" value="TreeGrafter"/>
</dbReference>
<dbReference type="EMBL" id="QDEB01130096">
    <property type="protein sequence ID" value="RZB39238.1"/>
    <property type="molecule type" value="Genomic_DNA"/>
</dbReference>
<comment type="caution">
    <text evidence="14">The sequence shown here is derived from an EMBL/GenBank/DDBJ whole genome shotgun (WGS) entry which is preliminary data.</text>
</comment>
<evidence type="ECO:0000256" key="2">
    <source>
        <dbReference type="ARBA" id="ARBA00007193"/>
    </source>
</evidence>
<evidence type="ECO:0000256" key="5">
    <source>
        <dbReference type="ARBA" id="ARBA00022692"/>
    </source>
</evidence>
<evidence type="ECO:0000256" key="1">
    <source>
        <dbReference type="ARBA" id="ARBA00004141"/>
    </source>
</evidence>
<keyword evidence="11 12" id="KW-0407">Ion channel</keyword>
<comment type="subcellular location">
    <subcellularLocation>
        <location evidence="1">Membrane</location>
        <topology evidence="1">Multi-pass membrane protein</topology>
    </subcellularLocation>
</comment>
<keyword evidence="8 12" id="KW-0406">Ion transport</keyword>
<evidence type="ECO:0000313" key="14">
    <source>
        <dbReference type="EMBL" id="RZB39238.1"/>
    </source>
</evidence>
<sequence>MVTTKDADDESSQIKNSFFKNLKVYLEEYCNYSSVHGLRYLAERRTTFERYYPTTPKTGFKFAKIRIWWLAVLSISLIACAVSVRQVYLKWEQNAVIINLANKETSIFNIPFPAVTICPESKIVPSKFEKFEKRLWGLQTDIDVSLIFARFSIWRSQIMAFICNQVARWRTLEDPNFQEKICDIMHTAKPNFQVLYYRNYHKHGHGSNWSIEGGYTKQASTTYPYRAYVNESSTSFRLFVSDDDIESLCEHSERGYKVLLHAPMTMPRFEKDYFKIKLNQTVAVAVKPVMISTSDSLKKYSFQTRGCYFQSEKRLKYFKVYNPTNCKLECLTNYTLRHCGCVAFFMPRVNGTRICAEAYNIDCMEEAI</sequence>
<dbReference type="Proteomes" id="UP000292052">
    <property type="component" value="Unassembled WGS sequence"/>
</dbReference>
<dbReference type="OrthoDB" id="6021021at2759"/>
<keyword evidence="15" id="KW-1185">Reference proteome</keyword>
<dbReference type="AlphaFoldDB" id="A0A482V7U4"/>
<reference evidence="14 15" key="1">
    <citation type="submission" date="2017-03" db="EMBL/GenBank/DDBJ databases">
        <title>Genome of the blue death feigning beetle - Asbolus verrucosus.</title>
        <authorList>
            <person name="Rider S.D."/>
        </authorList>
    </citation>
    <scope>NUCLEOTIDE SEQUENCE [LARGE SCALE GENOMIC DNA]</scope>
    <source>
        <strain evidence="14">Butters</strain>
        <tissue evidence="14">Head and leg muscle</tissue>
    </source>
</reference>
<keyword evidence="6 13" id="KW-1133">Transmembrane helix</keyword>
<dbReference type="GO" id="GO:0015280">
    <property type="term" value="F:ligand-gated sodium channel activity"/>
    <property type="evidence" value="ECO:0007669"/>
    <property type="project" value="TreeGrafter"/>
</dbReference>
<evidence type="ECO:0000256" key="13">
    <source>
        <dbReference type="SAM" id="Phobius"/>
    </source>
</evidence>
<evidence type="ECO:0000256" key="6">
    <source>
        <dbReference type="ARBA" id="ARBA00022989"/>
    </source>
</evidence>
<dbReference type="Gene3D" id="1.10.287.820">
    <property type="entry name" value="Acid-sensing ion channel domain"/>
    <property type="match status" value="1"/>
</dbReference>
<organism evidence="14 15">
    <name type="scientific">Asbolus verrucosus</name>
    <name type="common">Desert ironclad beetle</name>
    <dbReference type="NCBI Taxonomy" id="1661398"/>
    <lineage>
        <taxon>Eukaryota</taxon>
        <taxon>Metazoa</taxon>
        <taxon>Ecdysozoa</taxon>
        <taxon>Arthropoda</taxon>
        <taxon>Hexapoda</taxon>
        <taxon>Insecta</taxon>
        <taxon>Pterygota</taxon>
        <taxon>Neoptera</taxon>
        <taxon>Endopterygota</taxon>
        <taxon>Coleoptera</taxon>
        <taxon>Polyphaga</taxon>
        <taxon>Cucujiformia</taxon>
        <taxon>Tenebrionidae</taxon>
        <taxon>Pimeliinae</taxon>
        <taxon>Asbolus</taxon>
    </lineage>
</organism>
<accession>A0A482V7U4</accession>
<proteinExistence type="inferred from homology"/>
<dbReference type="Pfam" id="PF00858">
    <property type="entry name" value="ASC"/>
    <property type="match status" value="1"/>
</dbReference>
<evidence type="ECO:0000256" key="9">
    <source>
        <dbReference type="ARBA" id="ARBA00023136"/>
    </source>
</evidence>
<evidence type="ECO:0000256" key="4">
    <source>
        <dbReference type="ARBA" id="ARBA00022461"/>
    </source>
</evidence>
<keyword evidence="7" id="KW-0915">Sodium</keyword>
<keyword evidence="4 12" id="KW-0894">Sodium channel</keyword>
<dbReference type="InterPro" id="IPR020903">
    <property type="entry name" value="ENaC_CS"/>
</dbReference>
<feature type="non-terminal residue" evidence="14">
    <location>
        <position position="368"/>
    </location>
</feature>
<evidence type="ECO:0000256" key="7">
    <source>
        <dbReference type="ARBA" id="ARBA00023053"/>
    </source>
</evidence>
<evidence type="ECO:0000313" key="15">
    <source>
        <dbReference type="Proteomes" id="UP000292052"/>
    </source>
</evidence>
<dbReference type="PANTHER" id="PTHR11690">
    <property type="entry name" value="AMILORIDE-SENSITIVE SODIUM CHANNEL-RELATED"/>
    <property type="match status" value="1"/>
</dbReference>
<evidence type="ECO:0000256" key="8">
    <source>
        <dbReference type="ARBA" id="ARBA00023065"/>
    </source>
</evidence>
<evidence type="ECO:0000256" key="10">
    <source>
        <dbReference type="ARBA" id="ARBA00023201"/>
    </source>
</evidence>
<dbReference type="PANTHER" id="PTHR11690:SF288">
    <property type="entry name" value="AMILORIDE-SENSITIVE NA+ CHANNEL-RELATED"/>
    <property type="match status" value="1"/>
</dbReference>
<dbReference type="InterPro" id="IPR001873">
    <property type="entry name" value="ENaC"/>
</dbReference>
<gene>
    <name evidence="14" type="ORF">BDFB_014151</name>
</gene>
<evidence type="ECO:0000256" key="12">
    <source>
        <dbReference type="RuleBase" id="RU000679"/>
    </source>
</evidence>
<keyword evidence="3 12" id="KW-0813">Transport</keyword>
<feature type="transmembrane region" description="Helical" evidence="13">
    <location>
        <begin position="67"/>
        <end position="88"/>
    </location>
</feature>
<protein>
    <submittedName>
        <fullName evidence="14">ASC domain containing protein</fullName>
    </submittedName>
</protein>
<keyword evidence="10 12" id="KW-0739">Sodium transport</keyword>
<evidence type="ECO:0000256" key="3">
    <source>
        <dbReference type="ARBA" id="ARBA00022448"/>
    </source>
</evidence>
<keyword evidence="9 13" id="KW-0472">Membrane</keyword>
<dbReference type="PROSITE" id="PS01206">
    <property type="entry name" value="ASC"/>
    <property type="match status" value="1"/>
</dbReference>
<name>A0A482V7U4_ASBVE</name>
<keyword evidence="5 12" id="KW-0812">Transmembrane</keyword>
<comment type="similarity">
    <text evidence="2 12">Belongs to the amiloride-sensitive sodium channel (TC 1.A.6) family.</text>
</comment>